<dbReference type="AlphaFoldDB" id="A0A0W0FK46"/>
<feature type="region of interest" description="Disordered" evidence="1">
    <location>
        <begin position="47"/>
        <end position="173"/>
    </location>
</feature>
<protein>
    <submittedName>
        <fullName evidence="2">Uncharacterized protein</fullName>
    </submittedName>
</protein>
<dbReference type="Proteomes" id="UP000054988">
    <property type="component" value="Unassembled WGS sequence"/>
</dbReference>
<reference evidence="2 3" key="1">
    <citation type="submission" date="2015-12" db="EMBL/GenBank/DDBJ databases">
        <title>Draft genome sequence of Moniliophthora roreri, the causal agent of frosty pod rot of cacao.</title>
        <authorList>
            <person name="Aime M.C."/>
            <person name="Diaz-Valderrama J.R."/>
            <person name="Kijpornyongpan T."/>
            <person name="Phillips-Mora W."/>
        </authorList>
    </citation>
    <scope>NUCLEOTIDE SEQUENCE [LARGE SCALE GENOMIC DNA]</scope>
    <source>
        <strain evidence="2 3">MCA 2952</strain>
    </source>
</reference>
<proteinExistence type="predicted"/>
<sequence length="173" mass="18107">MDLHKQQQDNECDFCARRQAEKAPASSSKTQSDFIREFLQQQAGFFTGPMSSTLFSGTPTFGSDFSFHQPSNFNSPDLPGDLAGPSTDEKGSGWEPWSNSGREGSVTGSSQSSKHSQDGGGLDDSGDDGDDDSEGGNSGGGGGDDPPPPNDNGRDNRNGSGNNAPELTFCAMT</sequence>
<evidence type="ECO:0000256" key="1">
    <source>
        <dbReference type="SAM" id="MobiDB-lite"/>
    </source>
</evidence>
<comment type="caution">
    <text evidence="2">The sequence shown here is derived from an EMBL/GenBank/DDBJ whole genome shotgun (WGS) entry which is preliminary data.</text>
</comment>
<evidence type="ECO:0000313" key="3">
    <source>
        <dbReference type="Proteomes" id="UP000054988"/>
    </source>
</evidence>
<name>A0A0W0FK46_MONRR</name>
<gene>
    <name evidence="2" type="ORF">WG66_10722</name>
</gene>
<accession>A0A0W0FK46</accession>
<evidence type="ECO:0000313" key="2">
    <source>
        <dbReference type="EMBL" id="KTB36697.1"/>
    </source>
</evidence>
<feature type="compositionally biased region" description="Polar residues" evidence="1">
    <location>
        <begin position="47"/>
        <end position="75"/>
    </location>
</feature>
<dbReference type="EMBL" id="LATX01001889">
    <property type="protein sequence ID" value="KTB36697.1"/>
    <property type="molecule type" value="Genomic_DNA"/>
</dbReference>
<feature type="compositionally biased region" description="Polar residues" evidence="1">
    <location>
        <begin position="97"/>
        <end position="114"/>
    </location>
</feature>
<organism evidence="2 3">
    <name type="scientific">Moniliophthora roreri</name>
    <name type="common">Frosty pod rot fungus</name>
    <name type="synonym">Monilia roreri</name>
    <dbReference type="NCBI Taxonomy" id="221103"/>
    <lineage>
        <taxon>Eukaryota</taxon>
        <taxon>Fungi</taxon>
        <taxon>Dikarya</taxon>
        <taxon>Basidiomycota</taxon>
        <taxon>Agaricomycotina</taxon>
        <taxon>Agaricomycetes</taxon>
        <taxon>Agaricomycetidae</taxon>
        <taxon>Agaricales</taxon>
        <taxon>Marasmiineae</taxon>
        <taxon>Marasmiaceae</taxon>
        <taxon>Moniliophthora</taxon>
    </lineage>
</organism>
<feature type="compositionally biased region" description="Acidic residues" evidence="1">
    <location>
        <begin position="124"/>
        <end position="134"/>
    </location>
</feature>